<keyword evidence="2 4" id="KW-0863">Zinc-finger</keyword>
<dbReference type="AlphaFoldDB" id="A0A0H2S6T5"/>
<name>A0A0H2S6T5_9AGAM</name>
<reference evidence="6 7" key="1">
    <citation type="submission" date="2015-04" db="EMBL/GenBank/DDBJ databases">
        <title>Complete genome sequence of Schizopora paradoxa KUC8140, a cosmopolitan wood degrader in East Asia.</title>
        <authorList>
            <consortium name="DOE Joint Genome Institute"/>
            <person name="Min B."/>
            <person name="Park H."/>
            <person name="Jang Y."/>
            <person name="Kim J.-J."/>
            <person name="Kim K.H."/>
            <person name="Pangilinan J."/>
            <person name="Lipzen A."/>
            <person name="Riley R."/>
            <person name="Grigoriev I.V."/>
            <person name="Spatafora J.W."/>
            <person name="Choi I.-G."/>
        </authorList>
    </citation>
    <scope>NUCLEOTIDE SEQUENCE [LARGE SCALE GENOMIC DNA]</scope>
    <source>
        <strain evidence="6 7">KUC8140</strain>
    </source>
</reference>
<evidence type="ECO:0000259" key="5">
    <source>
        <dbReference type="PROSITE" id="PS50865"/>
    </source>
</evidence>
<dbReference type="STRING" id="27342.A0A0H2S6T5"/>
<dbReference type="OrthoDB" id="341421at2759"/>
<keyword evidence="7" id="KW-1185">Reference proteome</keyword>
<evidence type="ECO:0000313" key="6">
    <source>
        <dbReference type="EMBL" id="KLO12546.1"/>
    </source>
</evidence>
<proteinExistence type="predicted"/>
<dbReference type="GO" id="GO:0008270">
    <property type="term" value="F:zinc ion binding"/>
    <property type="evidence" value="ECO:0007669"/>
    <property type="project" value="UniProtKB-KW"/>
</dbReference>
<evidence type="ECO:0000256" key="3">
    <source>
        <dbReference type="ARBA" id="ARBA00022833"/>
    </source>
</evidence>
<sequence length="743" mass="84114">MACADCENCKADRARYLSDPHQRIASAAGNTPASFEDLRDVVYSGLHTPPQFAEEALNMFFTHLSAGDQSSFNPAGPLPPCLRPYEERAFLSLGGIFTIMTTGAARTKTLMDNWPRIRKWIQHFFYRALARTASPLDAPITNDELLFTRMGPDWTIFSMILAILAHFRLDAGNFPFFKTVLAQDGTFTLVVKLWARIVRSDPSLKSTPAQYYRKATLLLADCLLVMDSPESTLRTQLLSEVNEDVKSIAAFLIMALCNAARMKPSEFSSRAAFLWPSAELIPRLMYGVTCERDQAPVFYNAFFNNPKTNPRPFIVKILKKYTSIHNANNQVNRRLEIIGSVFQLCNTLLICIPPIEFAVGLLDNGILSAYANMIQHPQNFTANELKPAAELLKQNISTLLTHETVITAAKNALNKLERDRREDYLALKNTECALKDAWLYFTGHAFERAILKGIYDVKFRKEDKLSCDSCHVRMNEQKLKKCSGCKYTLYCSQECQLKDWKNHKKSCKSDAQMVEEFKTKADTNHFFAHLVRSDIRRHLPGLNALAQSNPRTRGADATLAYNIDYTVAPPTFAIFPVDDLADLDKNAAEHGHAFNCAAKAELWGFIERTMRAAPREARVVQVSRRGHTDAPFMTFLNIGCHDFMDIRPEVPKTLNAGRPRAVDEKNKVALAVQTDWTDTVMADAIHGRKLSHDEFHVYMERHSQLEFSDQEKTVFERVDDAVRRRSQQSVEPCCRDKSGHSIC</sequence>
<protein>
    <recommendedName>
        <fullName evidence="5">MYND-type domain-containing protein</fullName>
    </recommendedName>
</protein>
<evidence type="ECO:0000256" key="4">
    <source>
        <dbReference type="PROSITE-ProRule" id="PRU00134"/>
    </source>
</evidence>
<evidence type="ECO:0000256" key="2">
    <source>
        <dbReference type="ARBA" id="ARBA00022771"/>
    </source>
</evidence>
<dbReference type="EMBL" id="KQ085975">
    <property type="protein sequence ID" value="KLO12546.1"/>
    <property type="molecule type" value="Genomic_DNA"/>
</dbReference>
<dbReference type="SUPFAM" id="SSF144232">
    <property type="entry name" value="HIT/MYND zinc finger-like"/>
    <property type="match status" value="1"/>
</dbReference>
<dbReference type="PROSITE" id="PS50865">
    <property type="entry name" value="ZF_MYND_2"/>
    <property type="match status" value="1"/>
</dbReference>
<dbReference type="Gene3D" id="6.10.140.2220">
    <property type="match status" value="1"/>
</dbReference>
<dbReference type="Pfam" id="PF01753">
    <property type="entry name" value="zf-MYND"/>
    <property type="match status" value="1"/>
</dbReference>
<dbReference type="InterPro" id="IPR002893">
    <property type="entry name" value="Znf_MYND"/>
</dbReference>
<dbReference type="Proteomes" id="UP000053477">
    <property type="component" value="Unassembled WGS sequence"/>
</dbReference>
<dbReference type="PROSITE" id="PS01360">
    <property type="entry name" value="ZF_MYND_1"/>
    <property type="match status" value="1"/>
</dbReference>
<evidence type="ECO:0000313" key="7">
    <source>
        <dbReference type="Proteomes" id="UP000053477"/>
    </source>
</evidence>
<gene>
    <name evidence="6" type="ORF">SCHPADRAFT_904995</name>
</gene>
<feature type="domain" description="MYND-type" evidence="5">
    <location>
        <begin position="467"/>
        <end position="507"/>
    </location>
</feature>
<evidence type="ECO:0000256" key="1">
    <source>
        <dbReference type="ARBA" id="ARBA00022723"/>
    </source>
</evidence>
<organism evidence="6 7">
    <name type="scientific">Schizopora paradoxa</name>
    <dbReference type="NCBI Taxonomy" id="27342"/>
    <lineage>
        <taxon>Eukaryota</taxon>
        <taxon>Fungi</taxon>
        <taxon>Dikarya</taxon>
        <taxon>Basidiomycota</taxon>
        <taxon>Agaricomycotina</taxon>
        <taxon>Agaricomycetes</taxon>
        <taxon>Hymenochaetales</taxon>
        <taxon>Schizoporaceae</taxon>
        <taxon>Schizopora</taxon>
    </lineage>
</organism>
<keyword evidence="3" id="KW-0862">Zinc</keyword>
<accession>A0A0H2S6T5</accession>
<dbReference type="InParanoid" id="A0A0H2S6T5"/>
<keyword evidence="1" id="KW-0479">Metal-binding</keyword>